<gene>
    <name evidence="1" type="ORF">FGIG_12094</name>
</gene>
<keyword evidence="2" id="KW-1185">Reference proteome</keyword>
<organism evidence="1 2">
    <name type="scientific">Fasciola gigantica</name>
    <name type="common">Giant liver fluke</name>
    <dbReference type="NCBI Taxonomy" id="46835"/>
    <lineage>
        <taxon>Eukaryota</taxon>
        <taxon>Metazoa</taxon>
        <taxon>Spiralia</taxon>
        <taxon>Lophotrochozoa</taxon>
        <taxon>Platyhelminthes</taxon>
        <taxon>Trematoda</taxon>
        <taxon>Digenea</taxon>
        <taxon>Plagiorchiida</taxon>
        <taxon>Echinostomata</taxon>
        <taxon>Echinostomatoidea</taxon>
        <taxon>Fasciolidae</taxon>
        <taxon>Fasciola</taxon>
    </lineage>
</organism>
<proteinExistence type="predicted"/>
<comment type="caution">
    <text evidence="1">The sequence shown here is derived from an EMBL/GenBank/DDBJ whole genome shotgun (WGS) entry which is preliminary data.</text>
</comment>
<sequence length="151" mass="17767">MYLHILPWTIYLRTFIYQIDQMVSYMVLNGATLTLDVLNNCIVRQGFRYYRSEWLEIRRLSEESRISRKDQIRVGVNGGDAALRYMLIRDDNEVQSTNKTLKILVCSNCLQIILPVDSPKITSLKHHSLFNLEVKCNTTYIMFTSMNYVME</sequence>
<dbReference type="AlphaFoldDB" id="A0A504YBX8"/>
<evidence type="ECO:0000313" key="2">
    <source>
        <dbReference type="Proteomes" id="UP000316759"/>
    </source>
</evidence>
<dbReference type="EMBL" id="SUNJ01011926">
    <property type="protein sequence ID" value="TPP58523.1"/>
    <property type="molecule type" value="Genomic_DNA"/>
</dbReference>
<accession>A0A504YBX8</accession>
<name>A0A504YBX8_FASGI</name>
<reference evidence="1 2" key="1">
    <citation type="submission" date="2019-04" db="EMBL/GenBank/DDBJ databases">
        <title>Annotation for the trematode Fasciola gigantica.</title>
        <authorList>
            <person name="Choi Y.-J."/>
        </authorList>
    </citation>
    <scope>NUCLEOTIDE SEQUENCE [LARGE SCALE GENOMIC DNA]</scope>
    <source>
        <strain evidence="1">Uganda_cow_1</strain>
    </source>
</reference>
<protein>
    <submittedName>
        <fullName evidence="1">Uncharacterized protein</fullName>
    </submittedName>
</protein>
<evidence type="ECO:0000313" key="1">
    <source>
        <dbReference type="EMBL" id="TPP58523.1"/>
    </source>
</evidence>
<dbReference type="Proteomes" id="UP000316759">
    <property type="component" value="Unassembled WGS sequence"/>
</dbReference>